<sequence length="140" mass="15183">MGGIYMANIAKSSIKHIGRQVAAESGGHSIILDEPVSSKGTDAGANPVQYLLMALNGCLSITAESLAASRGVDLKKFDVTTTGQTQRFPDKSSKVAKIKVVFDMESDLGSGDQHQFIDEVLKRCTVHNSLDKDIEYQFEY</sequence>
<dbReference type="Pfam" id="PF02566">
    <property type="entry name" value="OsmC"/>
    <property type="match status" value="1"/>
</dbReference>
<dbReference type="InterPro" id="IPR003718">
    <property type="entry name" value="OsmC/Ohr_fam"/>
</dbReference>
<dbReference type="SUPFAM" id="SSF82784">
    <property type="entry name" value="OsmC-like"/>
    <property type="match status" value="1"/>
</dbReference>
<dbReference type="Proteomes" id="UP000051491">
    <property type="component" value="Unassembled WGS sequence"/>
</dbReference>
<name>A0A0R2K6J5_9LACO</name>
<organism evidence="1 2">
    <name type="scientific">Ligilactobacillus acidipiscis</name>
    <dbReference type="NCBI Taxonomy" id="89059"/>
    <lineage>
        <taxon>Bacteria</taxon>
        <taxon>Bacillati</taxon>
        <taxon>Bacillota</taxon>
        <taxon>Bacilli</taxon>
        <taxon>Lactobacillales</taxon>
        <taxon>Lactobacillaceae</taxon>
        <taxon>Ligilactobacillus</taxon>
    </lineage>
</organism>
<dbReference type="PANTHER" id="PTHR35368">
    <property type="entry name" value="HYDROPEROXIDE REDUCTASE"/>
    <property type="match status" value="1"/>
</dbReference>
<dbReference type="PANTHER" id="PTHR35368:SF1">
    <property type="entry name" value="HYDROPEROXIDE REDUCTASE"/>
    <property type="match status" value="1"/>
</dbReference>
<dbReference type="EMBL" id="JQBK01000055">
    <property type="protein sequence ID" value="KRN82087.1"/>
    <property type="molecule type" value="Genomic_DNA"/>
</dbReference>
<accession>A0A0R2K6J5</accession>
<reference evidence="1 2" key="1">
    <citation type="journal article" date="2015" name="Genome Announc.">
        <title>Expanding the biotechnology potential of lactobacilli through comparative genomics of 213 strains and associated genera.</title>
        <authorList>
            <person name="Sun Z."/>
            <person name="Harris H.M."/>
            <person name="McCann A."/>
            <person name="Guo C."/>
            <person name="Argimon S."/>
            <person name="Zhang W."/>
            <person name="Yang X."/>
            <person name="Jeffery I.B."/>
            <person name="Cooney J.C."/>
            <person name="Kagawa T.F."/>
            <person name="Liu W."/>
            <person name="Song Y."/>
            <person name="Salvetti E."/>
            <person name="Wrobel A."/>
            <person name="Rasinkangas P."/>
            <person name="Parkhill J."/>
            <person name="Rea M.C."/>
            <person name="O'Sullivan O."/>
            <person name="Ritari J."/>
            <person name="Douillard F.P."/>
            <person name="Paul Ross R."/>
            <person name="Yang R."/>
            <person name="Briner A.E."/>
            <person name="Felis G.E."/>
            <person name="de Vos W.M."/>
            <person name="Barrangou R."/>
            <person name="Klaenhammer T.R."/>
            <person name="Caufield P.W."/>
            <person name="Cui Y."/>
            <person name="Zhang H."/>
            <person name="O'Toole P.W."/>
        </authorList>
    </citation>
    <scope>NUCLEOTIDE SEQUENCE [LARGE SCALE GENOMIC DNA]</scope>
    <source>
        <strain evidence="1 2">DSM 15353</strain>
    </source>
</reference>
<dbReference type="InterPro" id="IPR036102">
    <property type="entry name" value="OsmC/Ohrsf"/>
</dbReference>
<dbReference type="Gene3D" id="3.30.300.20">
    <property type="match status" value="1"/>
</dbReference>
<dbReference type="InterPro" id="IPR015946">
    <property type="entry name" value="KH_dom-like_a/b"/>
</dbReference>
<dbReference type="AlphaFoldDB" id="A0A0R2K6J5"/>
<evidence type="ECO:0000313" key="2">
    <source>
        <dbReference type="Proteomes" id="UP000051491"/>
    </source>
</evidence>
<dbReference type="STRING" id="89059.LAC1533_0619"/>
<dbReference type="InterPro" id="IPR052924">
    <property type="entry name" value="OsmC/Ohr_hydroprdx_reductase"/>
</dbReference>
<gene>
    <name evidence="1" type="ORF">IV43_GL001673</name>
</gene>
<comment type="caution">
    <text evidence="1">The sequence shown here is derived from an EMBL/GenBank/DDBJ whole genome shotgun (WGS) entry which is preliminary data.</text>
</comment>
<proteinExistence type="predicted"/>
<protein>
    <submittedName>
        <fullName evidence="1">OsmC family protein</fullName>
    </submittedName>
</protein>
<evidence type="ECO:0000313" key="1">
    <source>
        <dbReference type="EMBL" id="KRN82087.1"/>
    </source>
</evidence>
<dbReference type="PATRIC" id="fig|89059.3.peg.1785"/>